<keyword evidence="8 11" id="KW-1133">Transmembrane helix</keyword>
<proteinExistence type="predicted"/>
<dbReference type="EC" id="2.7.13.3" evidence="3"/>
<keyword evidence="7 13" id="KW-0418">Kinase</keyword>
<dbReference type="InterPro" id="IPR036097">
    <property type="entry name" value="HisK_dim/P_sf"/>
</dbReference>
<reference evidence="13 14" key="1">
    <citation type="submission" date="2020-08" db="EMBL/GenBank/DDBJ databases">
        <title>Genomic Encyclopedia of Type Strains, Phase IV (KMG-IV): sequencing the most valuable type-strain genomes for metagenomic binning, comparative biology and taxonomic classification.</title>
        <authorList>
            <person name="Goeker M."/>
        </authorList>
    </citation>
    <scope>NUCLEOTIDE SEQUENCE [LARGE SCALE GENOMIC DNA]</scope>
    <source>
        <strain evidence="13 14">DSM 102234</strain>
    </source>
</reference>
<dbReference type="Proteomes" id="UP000530268">
    <property type="component" value="Unassembled WGS sequence"/>
</dbReference>
<accession>A0A7W6H2I1</accession>
<dbReference type="InterPro" id="IPR050428">
    <property type="entry name" value="TCS_sensor_his_kinase"/>
</dbReference>
<dbReference type="Pfam" id="PF02518">
    <property type="entry name" value="HATPase_c"/>
    <property type="match status" value="1"/>
</dbReference>
<keyword evidence="4" id="KW-0597">Phosphoprotein</keyword>
<comment type="caution">
    <text evidence="13">The sequence shown here is derived from an EMBL/GenBank/DDBJ whole genome shotgun (WGS) entry which is preliminary data.</text>
</comment>
<evidence type="ECO:0000256" key="1">
    <source>
        <dbReference type="ARBA" id="ARBA00000085"/>
    </source>
</evidence>
<dbReference type="Gene3D" id="1.10.287.130">
    <property type="match status" value="1"/>
</dbReference>
<sequence length="454" mass="49692">MSQHPKSLLRTLLKSMLVPSIVAIILGGTFAFLTVRNEYDEVLDDSLTDRAYLLLGMMQETLATDGQQQLPIISELLAFEDEILAARDRTVFWLLDANGRVLERSPLAVEGLFPSGMEQGFTFANGYRFRMLNDPSGAAIVVGEPLHERDEAIGEIVLGVMLGFLTLVVIMWITTVRSLRLAVASIETLSENIAGKSEHNLTAIDRSHSFHEIEPALDTLDELMVRLNTAIVAEREFATVAAHELRTPIAICLAHVQRLKARLEVPKAVGNAEAIEQGLKRLSRLVERLLQLSRAQSGLGISSEVSDINEVTKLLLGELRKRLPRAHRVEVRDPTGIYESNIDPDAFGIILSNLFENALKYCDGPDGIMINASSAGEVSISNDCAALTDEEVTEITKRFVRKSNSDDGFGLGLSIVQSLCDQTGCVLEITSPMRGSSRGFTATLKLPAQITPDA</sequence>
<keyword evidence="9" id="KW-0902">Two-component regulatory system</keyword>
<dbReference type="InterPro" id="IPR005467">
    <property type="entry name" value="His_kinase_dom"/>
</dbReference>
<keyword evidence="10 11" id="KW-0472">Membrane</keyword>
<comment type="subcellular location">
    <subcellularLocation>
        <location evidence="2">Membrane</location>
        <topology evidence="2">Multi-pass membrane protein</topology>
    </subcellularLocation>
</comment>
<evidence type="ECO:0000256" key="11">
    <source>
        <dbReference type="SAM" id="Phobius"/>
    </source>
</evidence>
<keyword evidence="5 13" id="KW-0808">Transferase</keyword>
<dbReference type="SMART" id="SM00387">
    <property type="entry name" value="HATPase_c"/>
    <property type="match status" value="1"/>
</dbReference>
<gene>
    <name evidence="13" type="ORF">GGR95_002498</name>
</gene>
<dbReference type="CDD" id="cd00082">
    <property type="entry name" value="HisKA"/>
    <property type="match status" value="1"/>
</dbReference>
<evidence type="ECO:0000256" key="8">
    <source>
        <dbReference type="ARBA" id="ARBA00022989"/>
    </source>
</evidence>
<evidence type="ECO:0000256" key="6">
    <source>
        <dbReference type="ARBA" id="ARBA00022692"/>
    </source>
</evidence>
<feature type="transmembrane region" description="Helical" evidence="11">
    <location>
        <begin position="12"/>
        <end position="33"/>
    </location>
</feature>
<name>A0A7W6H2I1_9RHOB</name>
<evidence type="ECO:0000256" key="9">
    <source>
        <dbReference type="ARBA" id="ARBA00023012"/>
    </source>
</evidence>
<organism evidence="13 14">
    <name type="scientific">Sulfitobacter undariae</name>
    <dbReference type="NCBI Taxonomy" id="1563671"/>
    <lineage>
        <taxon>Bacteria</taxon>
        <taxon>Pseudomonadati</taxon>
        <taxon>Pseudomonadota</taxon>
        <taxon>Alphaproteobacteria</taxon>
        <taxon>Rhodobacterales</taxon>
        <taxon>Roseobacteraceae</taxon>
        <taxon>Sulfitobacter</taxon>
    </lineage>
</organism>
<dbReference type="Pfam" id="PF00512">
    <property type="entry name" value="HisKA"/>
    <property type="match status" value="1"/>
</dbReference>
<evidence type="ECO:0000313" key="14">
    <source>
        <dbReference type="Proteomes" id="UP000530268"/>
    </source>
</evidence>
<evidence type="ECO:0000256" key="5">
    <source>
        <dbReference type="ARBA" id="ARBA00022679"/>
    </source>
</evidence>
<dbReference type="InterPro" id="IPR003594">
    <property type="entry name" value="HATPase_dom"/>
</dbReference>
<dbReference type="PANTHER" id="PTHR45436:SF15">
    <property type="entry name" value="SENSOR HISTIDINE KINASE CUSS"/>
    <property type="match status" value="1"/>
</dbReference>
<dbReference type="SMART" id="SM00388">
    <property type="entry name" value="HisKA"/>
    <property type="match status" value="1"/>
</dbReference>
<evidence type="ECO:0000256" key="10">
    <source>
        <dbReference type="ARBA" id="ARBA00023136"/>
    </source>
</evidence>
<dbReference type="PROSITE" id="PS50109">
    <property type="entry name" value="HIS_KIN"/>
    <property type="match status" value="1"/>
</dbReference>
<dbReference type="AlphaFoldDB" id="A0A7W6H2I1"/>
<evidence type="ECO:0000256" key="3">
    <source>
        <dbReference type="ARBA" id="ARBA00012438"/>
    </source>
</evidence>
<dbReference type="InterPro" id="IPR003661">
    <property type="entry name" value="HisK_dim/P_dom"/>
</dbReference>
<evidence type="ECO:0000256" key="4">
    <source>
        <dbReference type="ARBA" id="ARBA00022553"/>
    </source>
</evidence>
<protein>
    <recommendedName>
        <fullName evidence="3">histidine kinase</fullName>
        <ecNumber evidence="3">2.7.13.3</ecNumber>
    </recommendedName>
</protein>
<dbReference type="SUPFAM" id="SSF47384">
    <property type="entry name" value="Homodimeric domain of signal transducing histidine kinase"/>
    <property type="match status" value="1"/>
</dbReference>
<dbReference type="PANTHER" id="PTHR45436">
    <property type="entry name" value="SENSOR HISTIDINE KINASE YKOH"/>
    <property type="match status" value="1"/>
</dbReference>
<dbReference type="GO" id="GO:0005886">
    <property type="term" value="C:plasma membrane"/>
    <property type="evidence" value="ECO:0007669"/>
    <property type="project" value="TreeGrafter"/>
</dbReference>
<dbReference type="SUPFAM" id="SSF55874">
    <property type="entry name" value="ATPase domain of HSP90 chaperone/DNA topoisomerase II/histidine kinase"/>
    <property type="match status" value="1"/>
</dbReference>
<dbReference type="Gene3D" id="3.30.565.10">
    <property type="entry name" value="Histidine kinase-like ATPase, C-terminal domain"/>
    <property type="match status" value="1"/>
</dbReference>
<comment type="catalytic activity">
    <reaction evidence="1">
        <text>ATP + protein L-histidine = ADP + protein N-phospho-L-histidine.</text>
        <dbReference type="EC" id="2.7.13.3"/>
    </reaction>
</comment>
<dbReference type="EMBL" id="JACIEI010000008">
    <property type="protein sequence ID" value="MBB3994849.1"/>
    <property type="molecule type" value="Genomic_DNA"/>
</dbReference>
<feature type="transmembrane region" description="Helical" evidence="11">
    <location>
        <begin position="152"/>
        <end position="173"/>
    </location>
</feature>
<evidence type="ECO:0000259" key="12">
    <source>
        <dbReference type="PROSITE" id="PS50109"/>
    </source>
</evidence>
<keyword evidence="14" id="KW-1185">Reference proteome</keyword>
<dbReference type="GO" id="GO:0000155">
    <property type="term" value="F:phosphorelay sensor kinase activity"/>
    <property type="evidence" value="ECO:0007669"/>
    <property type="project" value="InterPro"/>
</dbReference>
<dbReference type="InterPro" id="IPR036890">
    <property type="entry name" value="HATPase_C_sf"/>
</dbReference>
<evidence type="ECO:0000256" key="2">
    <source>
        <dbReference type="ARBA" id="ARBA00004141"/>
    </source>
</evidence>
<keyword evidence="6 11" id="KW-0812">Transmembrane</keyword>
<evidence type="ECO:0000313" key="13">
    <source>
        <dbReference type="EMBL" id="MBB3994849.1"/>
    </source>
</evidence>
<evidence type="ECO:0000256" key="7">
    <source>
        <dbReference type="ARBA" id="ARBA00022777"/>
    </source>
</evidence>
<feature type="domain" description="Histidine kinase" evidence="12">
    <location>
        <begin position="240"/>
        <end position="450"/>
    </location>
</feature>